<proteinExistence type="predicted"/>
<dbReference type="GO" id="GO:0015020">
    <property type="term" value="F:glucuronosyltransferase activity"/>
    <property type="evidence" value="ECO:0007669"/>
    <property type="project" value="TreeGrafter"/>
</dbReference>
<organism evidence="7 8">
    <name type="scientific">Caenorhabditis remanei</name>
    <name type="common">Caenorhabditis vulgaris</name>
    <dbReference type="NCBI Taxonomy" id="31234"/>
    <lineage>
        <taxon>Eukaryota</taxon>
        <taxon>Metazoa</taxon>
        <taxon>Ecdysozoa</taxon>
        <taxon>Nematoda</taxon>
        <taxon>Chromadorea</taxon>
        <taxon>Rhabditida</taxon>
        <taxon>Rhabditina</taxon>
        <taxon>Rhabditomorpha</taxon>
        <taxon>Rhabditoidea</taxon>
        <taxon>Rhabditidae</taxon>
        <taxon>Peloderinae</taxon>
        <taxon>Caenorhabditis</taxon>
    </lineage>
</organism>
<evidence type="ECO:0000313" key="8">
    <source>
        <dbReference type="Proteomes" id="UP000483820"/>
    </source>
</evidence>
<dbReference type="CTD" id="9803546"/>
<dbReference type="InterPro" id="IPR051292">
    <property type="entry name" value="Xyl/GlcA_transferase"/>
</dbReference>
<dbReference type="GO" id="GO:0005794">
    <property type="term" value="C:Golgi apparatus"/>
    <property type="evidence" value="ECO:0007669"/>
    <property type="project" value="TreeGrafter"/>
</dbReference>
<keyword evidence="4" id="KW-1133">Transmembrane helix</keyword>
<dbReference type="KEGG" id="crq:GCK72_023683"/>
<dbReference type="Pfam" id="PF13896">
    <property type="entry name" value="Glyco_transf_49"/>
    <property type="match status" value="2"/>
</dbReference>
<protein>
    <submittedName>
        <fullName evidence="7">Uncharacterized protein</fullName>
    </submittedName>
</protein>
<dbReference type="PANTHER" id="PTHR12270:SF25">
    <property type="entry name" value="GLYCOSYLTRANSFERASE-LIKE PROTEIN LARGE"/>
    <property type="match status" value="1"/>
</dbReference>
<dbReference type="EMBL" id="WUAV01000006">
    <property type="protein sequence ID" value="KAF1747221.1"/>
    <property type="molecule type" value="Genomic_DNA"/>
</dbReference>
<evidence type="ECO:0000313" key="7">
    <source>
        <dbReference type="EMBL" id="KAF1747221.1"/>
    </source>
</evidence>
<dbReference type="RefSeq" id="XP_003109575.2">
    <property type="nucleotide sequence ID" value="XM_003109527.2"/>
</dbReference>
<comment type="subcellular location">
    <subcellularLocation>
        <location evidence="1">Membrane</location>
        <topology evidence="1">Single-pass type II membrane protein</topology>
    </subcellularLocation>
</comment>
<keyword evidence="2" id="KW-0812">Transmembrane</keyword>
<gene>
    <name evidence="7" type="ORF">GCK72_023683</name>
</gene>
<name>A0A6A5FXU5_CAERE</name>
<dbReference type="InterPro" id="IPR029044">
    <property type="entry name" value="Nucleotide-diphossugar_trans"/>
</dbReference>
<sequence length="434" mass="50907">MMDLDRLREGDWKDKWRAVANKYLKLHGKTTMSDQDIFNAYIHDYPTEIKSLPCEYNFQLGTLTKSDELCVETPLALHFNSQNKTVRRNYVVYNAVRKEIEGIDGSDLRRRRRSLKKRALPSVSKTDSKTLCEEYMPLQNFRTLPNALGRLMETAKLCLVTQFSKDRLDSFIENAKHWKQPISAAIYGTDQDMNEIVEAVKTLNRPDLVLHMVFKEPTDQTMSQDIYPINYLRNTAIKYSNCEKILMTDVDFMIYEDTQDLVVQSKDLKDKEVLVIPAFETADNNITDVTTFPHTKEQLVKAFFKKKINVFRGITWPSAHNSTNVAEWIVAEDVYSVNYEKNYEPYFIIKKSSCPMYDQRFGGFGWNKVTHVLQLRMMNYTFKVSPTSFMIHQNHNISNSLFRWRHDSHYQKCLHYLKKQFVLETADELGLELK</sequence>
<dbReference type="GO" id="GO:0016020">
    <property type="term" value="C:membrane"/>
    <property type="evidence" value="ECO:0007669"/>
    <property type="project" value="UniProtKB-SubCell"/>
</dbReference>
<evidence type="ECO:0000256" key="3">
    <source>
        <dbReference type="ARBA" id="ARBA00022968"/>
    </source>
</evidence>
<accession>A0A6A5FXU5</accession>
<evidence type="ECO:0000256" key="5">
    <source>
        <dbReference type="ARBA" id="ARBA00023136"/>
    </source>
</evidence>
<evidence type="ECO:0000256" key="6">
    <source>
        <dbReference type="ARBA" id="ARBA00023180"/>
    </source>
</evidence>
<evidence type="ECO:0000256" key="2">
    <source>
        <dbReference type="ARBA" id="ARBA00022692"/>
    </source>
</evidence>
<dbReference type="SUPFAM" id="SSF53448">
    <property type="entry name" value="Nucleotide-diphospho-sugar transferases"/>
    <property type="match status" value="1"/>
</dbReference>
<dbReference type="Gene3D" id="3.90.550.10">
    <property type="entry name" value="Spore Coat Polysaccharide Biosynthesis Protein SpsA, Chain A"/>
    <property type="match status" value="2"/>
</dbReference>
<dbReference type="PANTHER" id="PTHR12270">
    <property type="entry name" value="GLYCOSYLTRANSFERASE-RELATED"/>
    <property type="match status" value="1"/>
</dbReference>
<keyword evidence="3" id="KW-0735">Signal-anchor</keyword>
<evidence type="ECO:0000256" key="4">
    <source>
        <dbReference type="ARBA" id="ARBA00022989"/>
    </source>
</evidence>
<dbReference type="GO" id="GO:0035269">
    <property type="term" value="P:protein O-linked glycosylation via mannose"/>
    <property type="evidence" value="ECO:0007669"/>
    <property type="project" value="TreeGrafter"/>
</dbReference>
<keyword evidence="5" id="KW-0472">Membrane</keyword>
<evidence type="ECO:0000256" key="1">
    <source>
        <dbReference type="ARBA" id="ARBA00004606"/>
    </source>
</evidence>
<keyword evidence="6" id="KW-0325">Glycoprotein</keyword>
<dbReference type="AlphaFoldDB" id="A0A6A5FXU5"/>
<dbReference type="GO" id="GO:0042285">
    <property type="term" value="F:xylosyltransferase activity"/>
    <property type="evidence" value="ECO:0007669"/>
    <property type="project" value="TreeGrafter"/>
</dbReference>
<comment type="caution">
    <text evidence="7">The sequence shown here is derived from an EMBL/GenBank/DDBJ whole genome shotgun (WGS) entry which is preliminary data.</text>
</comment>
<dbReference type="GeneID" id="9803546"/>
<reference evidence="7 8" key="1">
    <citation type="submission" date="2019-12" db="EMBL/GenBank/DDBJ databases">
        <title>Chromosome-level assembly of the Caenorhabditis remanei genome.</title>
        <authorList>
            <person name="Teterina A.A."/>
            <person name="Willis J.H."/>
            <person name="Phillips P.C."/>
        </authorList>
    </citation>
    <scope>NUCLEOTIDE SEQUENCE [LARGE SCALE GENOMIC DNA]</scope>
    <source>
        <strain evidence="7 8">PX506</strain>
        <tissue evidence="7">Whole organism</tissue>
    </source>
</reference>
<dbReference type="Proteomes" id="UP000483820">
    <property type="component" value="Chromosome X"/>
</dbReference>